<dbReference type="OrthoDB" id="186379at2"/>
<keyword evidence="5" id="KW-1185">Reference proteome</keyword>
<name>X7EKI3_9RHOB</name>
<dbReference type="EMBL" id="JALZ01000001">
    <property type="protein sequence ID" value="ETX16392.1"/>
    <property type="molecule type" value="Genomic_DNA"/>
</dbReference>
<dbReference type="STRING" id="1449350.OCH239_00710"/>
<feature type="region of interest" description="Disordered" evidence="1">
    <location>
        <begin position="135"/>
        <end position="171"/>
    </location>
</feature>
<dbReference type="RefSeq" id="WP_037257162.1">
    <property type="nucleotide sequence ID" value="NZ_JALZ01000001.1"/>
</dbReference>
<organism evidence="4 5">
    <name type="scientific">Roseivivax halodurans JCM 10272</name>
    <dbReference type="NCBI Taxonomy" id="1449350"/>
    <lineage>
        <taxon>Bacteria</taxon>
        <taxon>Pseudomonadati</taxon>
        <taxon>Pseudomonadota</taxon>
        <taxon>Alphaproteobacteria</taxon>
        <taxon>Rhodobacterales</taxon>
        <taxon>Roseobacteraceae</taxon>
        <taxon>Roseivivax</taxon>
    </lineage>
</organism>
<dbReference type="PANTHER" id="PTHR37945:SF1">
    <property type="entry name" value="EXTRACELLULAR TUNGSTATE BINDING PROTEIN"/>
    <property type="match status" value="1"/>
</dbReference>
<accession>X7EKI3</accession>
<evidence type="ECO:0000313" key="4">
    <source>
        <dbReference type="EMBL" id="ETX16392.1"/>
    </source>
</evidence>
<sequence>MFTRAISTSVAALLLAGAAHAQDQSIIVQSTTSTANSGLYDHLIPIFEEESGITVNVVAVGTGQAITNAENCDGDLLLVHAKPAEEAFVEAGYGTERTDLMYNDFVIVGPAEDPAGVDGMEDAQDALSQIAGSGATFASRGDDSGTHQKELSLWEGTDADPTSGSGEWYRETGSGMGATLNAGIGMGAYVMTDRATWISFENKQDYEILVEGDEDLFNQYGVIPVSPDHCPSVNIEAAETFADWLLSAEGQEAIGAYEVEGQQLFFPNAPAS</sequence>
<evidence type="ECO:0000259" key="3">
    <source>
        <dbReference type="Pfam" id="PF12849"/>
    </source>
</evidence>
<dbReference type="Proteomes" id="UP000022447">
    <property type="component" value="Unassembled WGS sequence"/>
</dbReference>
<feature type="signal peptide" evidence="2">
    <location>
        <begin position="1"/>
        <end position="21"/>
    </location>
</feature>
<reference evidence="4 5" key="1">
    <citation type="submission" date="2014-01" db="EMBL/GenBank/DDBJ databases">
        <title>Roseivivax halodurans JCM 10272 Genome Sequencing.</title>
        <authorList>
            <person name="Lai Q."/>
            <person name="Li G."/>
            <person name="Shao Z."/>
        </authorList>
    </citation>
    <scope>NUCLEOTIDE SEQUENCE [LARGE SCALE GENOMIC DNA]</scope>
    <source>
        <strain evidence="4 5">JCM 10272</strain>
    </source>
</reference>
<dbReference type="SUPFAM" id="SSF53850">
    <property type="entry name" value="Periplasmic binding protein-like II"/>
    <property type="match status" value="1"/>
</dbReference>
<dbReference type="InterPro" id="IPR024370">
    <property type="entry name" value="PBP_domain"/>
</dbReference>
<dbReference type="AlphaFoldDB" id="X7EKI3"/>
<feature type="domain" description="PBP" evidence="3">
    <location>
        <begin position="18"/>
        <end position="249"/>
    </location>
</feature>
<dbReference type="InterPro" id="IPR052738">
    <property type="entry name" value="ABC-Tungstate_binding"/>
</dbReference>
<protein>
    <submittedName>
        <fullName evidence="4">Sulfate transporter</fullName>
    </submittedName>
</protein>
<comment type="caution">
    <text evidence="4">The sequence shown here is derived from an EMBL/GenBank/DDBJ whole genome shotgun (WGS) entry which is preliminary data.</text>
</comment>
<proteinExistence type="predicted"/>
<dbReference type="Gene3D" id="3.40.190.10">
    <property type="entry name" value="Periplasmic binding protein-like II"/>
    <property type="match status" value="2"/>
</dbReference>
<evidence type="ECO:0000256" key="2">
    <source>
        <dbReference type="SAM" id="SignalP"/>
    </source>
</evidence>
<dbReference type="PATRIC" id="fig|1449350.3.peg.144"/>
<gene>
    <name evidence="4" type="ORF">OCH239_00710</name>
</gene>
<evidence type="ECO:0000313" key="5">
    <source>
        <dbReference type="Proteomes" id="UP000022447"/>
    </source>
</evidence>
<dbReference type="PANTHER" id="PTHR37945">
    <property type="entry name" value="EXTRACELLULAR TUNGSTATE BINDING PROTEIN"/>
    <property type="match status" value="1"/>
</dbReference>
<evidence type="ECO:0000256" key="1">
    <source>
        <dbReference type="SAM" id="MobiDB-lite"/>
    </source>
</evidence>
<feature type="chain" id="PRO_5004977778" evidence="2">
    <location>
        <begin position="22"/>
        <end position="272"/>
    </location>
</feature>
<keyword evidence="2" id="KW-0732">Signal</keyword>
<dbReference type="Pfam" id="PF12849">
    <property type="entry name" value="PBP_like_2"/>
    <property type="match status" value="1"/>
</dbReference>
<dbReference type="eggNOG" id="COG2998">
    <property type="taxonomic scope" value="Bacteria"/>
</dbReference>
<feature type="compositionally biased region" description="Basic and acidic residues" evidence="1">
    <location>
        <begin position="140"/>
        <end position="152"/>
    </location>
</feature>